<protein>
    <submittedName>
        <fullName evidence="1">Uncharacterized protein</fullName>
    </submittedName>
</protein>
<comment type="caution">
    <text evidence="1">The sequence shown here is derived from an EMBL/GenBank/DDBJ whole genome shotgun (WGS) entry which is preliminary data.</text>
</comment>
<organism evidence="1 2">
    <name type="scientific">Vermiconidia calcicola</name>
    <dbReference type="NCBI Taxonomy" id="1690605"/>
    <lineage>
        <taxon>Eukaryota</taxon>
        <taxon>Fungi</taxon>
        <taxon>Dikarya</taxon>
        <taxon>Ascomycota</taxon>
        <taxon>Pezizomycotina</taxon>
        <taxon>Dothideomycetes</taxon>
        <taxon>Dothideomycetidae</taxon>
        <taxon>Mycosphaerellales</taxon>
        <taxon>Extremaceae</taxon>
        <taxon>Vermiconidia</taxon>
    </lineage>
</organism>
<evidence type="ECO:0000313" key="1">
    <source>
        <dbReference type="EMBL" id="KAK3726123.1"/>
    </source>
</evidence>
<sequence length="117" mass="13104">MVAQLQSVLAIGLISTPPGSSPRRHRTLPDERKLMSDQRAEARNFGYDLVYHDLRYNELDEKLQLIKAKLQVSKPDLIIIGNGTKGSNEHTAFVEDLVNICRTESPKTKIGFNTNVA</sequence>
<dbReference type="Proteomes" id="UP001281147">
    <property type="component" value="Unassembled WGS sequence"/>
</dbReference>
<gene>
    <name evidence="1" type="ORF">LTR37_000271</name>
</gene>
<evidence type="ECO:0000313" key="2">
    <source>
        <dbReference type="Proteomes" id="UP001281147"/>
    </source>
</evidence>
<keyword evidence="2" id="KW-1185">Reference proteome</keyword>
<reference evidence="1" key="1">
    <citation type="submission" date="2023-07" db="EMBL/GenBank/DDBJ databases">
        <title>Black Yeasts Isolated from many extreme environments.</title>
        <authorList>
            <person name="Coleine C."/>
            <person name="Stajich J.E."/>
            <person name="Selbmann L."/>
        </authorList>
    </citation>
    <scope>NUCLEOTIDE SEQUENCE</scope>
    <source>
        <strain evidence="1">CCFEE 5714</strain>
    </source>
</reference>
<proteinExistence type="predicted"/>
<dbReference type="EMBL" id="JAUTXU010000001">
    <property type="protein sequence ID" value="KAK3726123.1"/>
    <property type="molecule type" value="Genomic_DNA"/>
</dbReference>
<name>A0ACC3NZT0_9PEZI</name>
<accession>A0ACC3NZT0</accession>